<evidence type="ECO:0000256" key="1">
    <source>
        <dbReference type="SAM" id="MobiDB-lite"/>
    </source>
</evidence>
<accession>A0A9X1PT51</accession>
<dbReference type="AlphaFoldDB" id="A0A9X1PT51"/>
<dbReference type="EMBL" id="JAKEIP010000006">
    <property type="protein sequence ID" value="MCF1592546.1"/>
    <property type="molecule type" value="Genomic_DNA"/>
</dbReference>
<proteinExistence type="predicted"/>
<reference evidence="2" key="1">
    <citation type="submission" date="2022-01" db="EMBL/GenBank/DDBJ databases">
        <title>Draft Genome Sequences of Seven Type Strains of the Genus Streptomyces.</title>
        <authorList>
            <person name="Aziz S."/>
            <person name="Coretto E."/>
            <person name="Chronakova A."/>
            <person name="Sproer C."/>
            <person name="Huber K."/>
            <person name="Nouioui I."/>
            <person name="Gross H."/>
        </authorList>
    </citation>
    <scope>NUCLEOTIDE SEQUENCE</scope>
    <source>
        <strain evidence="2">DSM 103493</strain>
    </source>
</reference>
<comment type="caution">
    <text evidence="2">The sequence shown here is derived from an EMBL/GenBank/DDBJ whole genome shotgun (WGS) entry which is preliminary data.</text>
</comment>
<feature type="compositionally biased region" description="Gly residues" evidence="1">
    <location>
        <begin position="1"/>
        <end position="16"/>
    </location>
</feature>
<dbReference type="Proteomes" id="UP001139384">
    <property type="component" value="Unassembled WGS sequence"/>
</dbReference>
<dbReference type="RefSeq" id="WP_234760855.1">
    <property type="nucleotide sequence ID" value="NZ_JAKEIP010000006.1"/>
</dbReference>
<evidence type="ECO:0000313" key="2">
    <source>
        <dbReference type="EMBL" id="MCF1592546.1"/>
    </source>
</evidence>
<sequence>MVIDEGGGGEPAGGCRDGQTDQHDAVFVPRAASSEPDHRELLTVRDELIEDSGGLVASVRGGALVRHVR</sequence>
<gene>
    <name evidence="2" type="ORF">L0P92_03040</name>
</gene>
<keyword evidence="3" id="KW-1185">Reference proteome</keyword>
<evidence type="ECO:0000313" key="3">
    <source>
        <dbReference type="Proteomes" id="UP001139384"/>
    </source>
</evidence>
<organism evidence="2 3">
    <name type="scientific">Streptomyces muensis</name>
    <dbReference type="NCBI Taxonomy" id="1077944"/>
    <lineage>
        <taxon>Bacteria</taxon>
        <taxon>Bacillati</taxon>
        <taxon>Actinomycetota</taxon>
        <taxon>Actinomycetes</taxon>
        <taxon>Kitasatosporales</taxon>
        <taxon>Streptomycetaceae</taxon>
        <taxon>Streptomyces</taxon>
    </lineage>
</organism>
<name>A0A9X1PT51_STRM4</name>
<protein>
    <submittedName>
        <fullName evidence="2">Uncharacterized protein</fullName>
    </submittedName>
</protein>
<feature type="region of interest" description="Disordered" evidence="1">
    <location>
        <begin position="1"/>
        <end position="22"/>
    </location>
</feature>